<evidence type="ECO:0000313" key="1">
    <source>
        <dbReference type="EMBL" id="MBB4805540.1"/>
    </source>
</evidence>
<dbReference type="Proteomes" id="UP000592180">
    <property type="component" value="Unassembled WGS sequence"/>
</dbReference>
<protein>
    <recommendedName>
        <fullName evidence="3">Transposase</fullName>
    </recommendedName>
</protein>
<accession>A0A840KDC3</accession>
<name>A0A840KDC3_9FLAO</name>
<keyword evidence="2" id="KW-1185">Reference proteome</keyword>
<gene>
    <name evidence="1" type="ORF">HNP38_000812</name>
</gene>
<comment type="caution">
    <text evidence="1">The sequence shown here is derived from an EMBL/GenBank/DDBJ whole genome shotgun (WGS) entry which is preliminary data.</text>
</comment>
<dbReference type="EMBL" id="JACHLE010000001">
    <property type="protein sequence ID" value="MBB4805540.1"/>
    <property type="molecule type" value="Genomic_DNA"/>
</dbReference>
<reference evidence="1 2" key="1">
    <citation type="submission" date="2020-08" db="EMBL/GenBank/DDBJ databases">
        <title>Functional genomics of gut bacteria from endangered species of beetles.</title>
        <authorList>
            <person name="Carlos-Shanley C."/>
        </authorList>
    </citation>
    <scope>NUCLEOTIDE SEQUENCE [LARGE SCALE GENOMIC DNA]</scope>
    <source>
        <strain evidence="1 2">S00151</strain>
    </source>
</reference>
<proteinExistence type="predicted"/>
<organism evidence="1 2">
    <name type="scientific">Chryseobacterium defluvii</name>
    <dbReference type="NCBI Taxonomy" id="160396"/>
    <lineage>
        <taxon>Bacteria</taxon>
        <taxon>Pseudomonadati</taxon>
        <taxon>Bacteroidota</taxon>
        <taxon>Flavobacteriia</taxon>
        <taxon>Flavobacteriales</taxon>
        <taxon>Weeksellaceae</taxon>
        <taxon>Chryseobacterium group</taxon>
        <taxon>Chryseobacterium</taxon>
    </lineage>
</organism>
<evidence type="ECO:0008006" key="3">
    <source>
        <dbReference type="Google" id="ProtNLM"/>
    </source>
</evidence>
<sequence>MNERVIRNFLLELIDTGQKTVAQVSRESRIPQMTIYMWIISRRIRKSIKKPDTQ</sequence>
<evidence type="ECO:0000313" key="2">
    <source>
        <dbReference type="Proteomes" id="UP000592180"/>
    </source>
</evidence>
<dbReference type="AlphaFoldDB" id="A0A840KDC3"/>